<evidence type="ECO:0000256" key="2">
    <source>
        <dbReference type="ARBA" id="ARBA00023143"/>
    </source>
</evidence>
<dbReference type="GO" id="GO:0005576">
    <property type="term" value="C:extracellular region"/>
    <property type="evidence" value="ECO:0007669"/>
    <property type="project" value="UniProtKB-SubCell"/>
</dbReference>
<dbReference type="InterPro" id="IPR046358">
    <property type="entry name" value="Flagellin_C"/>
</dbReference>
<dbReference type="Proteomes" id="UP000663929">
    <property type="component" value="Chromosome"/>
</dbReference>
<dbReference type="Pfam" id="PF00669">
    <property type="entry name" value="Flagellin_N"/>
    <property type="match status" value="1"/>
</dbReference>
<evidence type="ECO:0000259" key="4">
    <source>
        <dbReference type="Pfam" id="PF00669"/>
    </source>
</evidence>
<keyword evidence="3" id="KW-0964">Secreted</keyword>
<dbReference type="Pfam" id="PF00700">
    <property type="entry name" value="Flagellin_C"/>
    <property type="match status" value="1"/>
</dbReference>
<dbReference type="GO" id="GO:0005198">
    <property type="term" value="F:structural molecule activity"/>
    <property type="evidence" value="ECO:0007669"/>
    <property type="project" value="UniProtKB-UniRule"/>
</dbReference>
<gene>
    <name evidence="6" type="ORF">J3U87_21790</name>
</gene>
<sequence length="253" mass="26290">MNQAQENIRRTLERLATGRRINQASDDAAGLQISNNLRADIRVLNQGQRNASTAFGITQIADQTLGDAGGLLERAGEIALQAASGTTSAAGRDALNAELQEIFGQLDSLGQNTNFDGEAIFGGSFSARTGESDSELVDVNVDNLSTADLGLAGANLSTATDASNALDQIQGAISQLSSSRGEIGATQQRLTSTIEAIQARVISTQEAESQIADADVAEEVVNLTKFRILAESGVSAIAQGNQLNAQTITSLLA</sequence>
<evidence type="ECO:0000313" key="7">
    <source>
        <dbReference type="Proteomes" id="UP000663929"/>
    </source>
</evidence>
<proteinExistence type="inferred from homology"/>
<comment type="subcellular location">
    <subcellularLocation>
        <location evidence="3">Secreted</location>
    </subcellularLocation>
    <subcellularLocation>
        <location evidence="3">Bacterial flagellum</location>
    </subcellularLocation>
</comment>
<dbReference type="AlphaFoldDB" id="A0A8A4TE48"/>
<keyword evidence="2 3" id="KW-0975">Bacterial flagellum</keyword>
<evidence type="ECO:0000256" key="3">
    <source>
        <dbReference type="RuleBase" id="RU362073"/>
    </source>
</evidence>
<protein>
    <recommendedName>
        <fullName evidence="3">Flagellin</fullName>
    </recommendedName>
</protein>
<dbReference type="SUPFAM" id="SSF64518">
    <property type="entry name" value="Phase 1 flagellin"/>
    <property type="match status" value="1"/>
</dbReference>
<feature type="domain" description="Flagellin N-terminal" evidence="4">
    <location>
        <begin position="1"/>
        <end position="124"/>
    </location>
</feature>
<feature type="domain" description="Flagellin C-terminal" evidence="5">
    <location>
        <begin position="166"/>
        <end position="252"/>
    </location>
</feature>
<keyword evidence="7" id="KW-1185">Reference proteome</keyword>
<dbReference type="GO" id="GO:0009288">
    <property type="term" value="C:bacterial-type flagellum"/>
    <property type="evidence" value="ECO:0007669"/>
    <property type="project" value="UniProtKB-SubCell"/>
</dbReference>
<accession>A0A8A4TE48</accession>
<dbReference type="KEGG" id="scor:J3U87_21790"/>
<evidence type="ECO:0000256" key="1">
    <source>
        <dbReference type="ARBA" id="ARBA00005709"/>
    </source>
</evidence>
<reference evidence="6" key="1">
    <citation type="submission" date="2021-03" db="EMBL/GenBank/DDBJ databases">
        <title>Acanthopleuribacteraceae sp. M133.</title>
        <authorList>
            <person name="Wang G."/>
        </authorList>
    </citation>
    <scope>NUCLEOTIDE SEQUENCE</scope>
    <source>
        <strain evidence="6">M133</strain>
    </source>
</reference>
<dbReference type="InterPro" id="IPR001029">
    <property type="entry name" value="Flagellin_N"/>
</dbReference>
<dbReference type="EMBL" id="CP071793">
    <property type="protein sequence ID" value="QTD48226.1"/>
    <property type="molecule type" value="Genomic_DNA"/>
</dbReference>
<comment type="function">
    <text evidence="3">Flagellin is the subunit protein which polymerizes to form the filaments of bacterial flagella.</text>
</comment>
<dbReference type="Gene3D" id="1.20.1330.10">
    <property type="entry name" value="f41 fragment of flagellin, N-terminal domain"/>
    <property type="match status" value="1"/>
</dbReference>
<evidence type="ECO:0000313" key="6">
    <source>
        <dbReference type="EMBL" id="QTD48226.1"/>
    </source>
</evidence>
<dbReference type="RefSeq" id="WP_237377884.1">
    <property type="nucleotide sequence ID" value="NZ_CP071793.1"/>
</dbReference>
<dbReference type="PRINTS" id="PR00207">
    <property type="entry name" value="FLAGELLIN"/>
</dbReference>
<dbReference type="InterPro" id="IPR001492">
    <property type="entry name" value="Flagellin"/>
</dbReference>
<evidence type="ECO:0000259" key="5">
    <source>
        <dbReference type="Pfam" id="PF00700"/>
    </source>
</evidence>
<comment type="similarity">
    <text evidence="1 3">Belongs to the bacterial flagellin family.</text>
</comment>
<dbReference type="Gene3D" id="6.10.10.10">
    <property type="entry name" value="Flagellar export chaperone, C-terminal domain"/>
    <property type="match status" value="1"/>
</dbReference>
<dbReference type="PANTHER" id="PTHR42792">
    <property type="entry name" value="FLAGELLIN"/>
    <property type="match status" value="1"/>
</dbReference>
<name>A0A8A4TE48_SULCO</name>
<organism evidence="6 7">
    <name type="scientific">Sulfidibacter corallicola</name>
    <dbReference type="NCBI Taxonomy" id="2818388"/>
    <lineage>
        <taxon>Bacteria</taxon>
        <taxon>Pseudomonadati</taxon>
        <taxon>Acidobacteriota</taxon>
        <taxon>Holophagae</taxon>
        <taxon>Acanthopleuribacterales</taxon>
        <taxon>Acanthopleuribacteraceae</taxon>
        <taxon>Sulfidibacter</taxon>
    </lineage>
</organism>
<dbReference type="InterPro" id="IPR042187">
    <property type="entry name" value="Flagellin_C_sub2"/>
</dbReference>
<dbReference type="PANTHER" id="PTHR42792:SF2">
    <property type="entry name" value="FLAGELLIN"/>
    <property type="match status" value="1"/>
</dbReference>